<keyword evidence="2" id="KW-1185">Reference proteome</keyword>
<name>A0ABX6ESP0_KLUMA</name>
<proteinExistence type="predicted"/>
<reference evidence="1 2" key="1">
    <citation type="submission" date="2016-03" db="EMBL/GenBank/DDBJ databases">
        <title>How can Kluyveromyces marxianus grow so fast - potential evolutionary course in Saccharomyces Complex revealed by comparative genomics.</title>
        <authorList>
            <person name="Mo W."/>
            <person name="Lu W."/>
            <person name="Yang X."/>
            <person name="Qi J."/>
            <person name="Lv H."/>
        </authorList>
    </citation>
    <scope>NUCLEOTIDE SEQUENCE [LARGE SCALE GENOMIC DNA]</scope>
    <source>
        <strain evidence="1 2">FIM1</strain>
    </source>
</reference>
<evidence type="ECO:0000313" key="2">
    <source>
        <dbReference type="Proteomes" id="UP000422736"/>
    </source>
</evidence>
<accession>A0ABX6ESP0</accession>
<gene>
    <name evidence="1" type="ORF">FIM1_1427</name>
</gene>
<dbReference type="Proteomes" id="UP000422736">
    <property type="component" value="Chromosome 2"/>
</dbReference>
<sequence length="208" mass="22050">MAIAIEPDGIPSHPIPSHPTSNAIALAHCNPHNTVRYPTPKIHTANRTLYRASKAHGAPCTLRNHLRGRTGHVDTITITIYMLYTLYTHDASCVSCLGTTTTTAFRCESAYIVGEGSVEGAVGGLCSRGKRVCVYGEGVVQGCGKSKGGREIRGGGWDGEGCVAGGKEGEFSRVAKRDGLLWRGYPGEGRGLSLSLSLFLPGRGRVIQ</sequence>
<protein>
    <submittedName>
        <fullName evidence="1">Uncharacterized protein</fullName>
    </submittedName>
</protein>
<evidence type="ECO:0000313" key="1">
    <source>
        <dbReference type="EMBL" id="QGN14757.1"/>
    </source>
</evidence>
<dbReference type="EMBL" id="CP015055">
    <property type="protein sequence ID" value="QGN14757.1"/>
    <property type="molecule type" value="Genomic_DNA"/>
</dbReference>
<organism evidence="1 2">
    <name type="scientific">Kluyveromyces marxianus</name>
    <name type="common">Yeast</name>
    <name type="synonym">Candida kefyr</name>
    <dbReference type="NCBI Taxonomy" id="4911"/>
    <lineage>
        <taxon>Eukaryota</taxon>
        <taxon>Fungi</taxon>
        <taxon>Dikarya</taxon>
        <taxon>Ascomycota</taxon>
        <taxon>Saccharomycotina</taxon>
        <taxon>Saccharomycetes</taxon>
        <taxon>Saccharomycetales</taxon>
        <taxon>Saccharomycetaceae</taxon>
        <taxon>Kluyveromyces</taxon>
    </lineage>
</organism>